<dbReference type="AlphaFoldDB" id="A0A1R3HSY3"/>
<evidence type="ECO:0000313" key="2">
    <source>
        <dbReference type="EMBL" id="OMO73473.1"/>
    </source>
</evidence>
<organism evidence="2 3">
    <name type="scientific">Corchorus capsularis</name>
    <name type="common">Jute</name>
    <dbReference type="NCBI Taxonomy" id="210143"/>
    <lineage>
        <taxon>Eukaryota</taxon>
        <taxon>Viridiplantae</taxon>
        <taxon>Streptophyta</taxon>
        <taxon>Embryophyta</taxon>
        <taxon>Tracheophyta</taxon>
        <taxon>Spermatophyta</taxon>
        <taxon>Magnoliopsida</taxon>
        <taxon>eudicotyledons</taxon>
        <taxon>Gunneridae</taxon>
        <taxon>Pentapetalae</taxon>
        <taxon>rosids</taxon>
        <taxon>malvids</taxon>
        <taxon>Malvales</taxon>
        <taxon>Malvaceae</taxon>
        <taxon>Grewioideae</taxon>
        <taxon>Apeibeae</taxon>
        <taxon>Corchorus</taxon>
    </lineage>
</organism>
<name>A0A1R3HSY3_COCAP</name>
<comment type="caution">
    <text evidence="2">The sequence shown here is derived from an EMBL/GenBank/DDBJ whole genome shotgun (WGS) entry which is preliminary data.</text>
</comment>
<dbReference type="Gramene" id="OMO73473">
    <property type="protein sequence ID" value="OMO73473"/>
    <property type="gene ID" value="CCACVL1_17242"/>
</dbReference>
<evidence type="ECO:0000313" key="3">
    <source>
        <dbReference type="Proteomes" id="UP000188268"/>
    </source>
</evidence>
<proteinExistence type="predicted"/>
<dbReference type="EMBL" id="AWWV01011204">
    <property type="protein sequence ID" value="OMO73473.1"/>
    <property type="molecule type" value="Genomic_DNA"/>
</dbReference>
<dbReference type="Proteomes" id="UP000188268">
    <property type="component" value="Unassembled WGS sequence"/>
</dbReference>
<keyword evidence="3" id="KW-1185">Reference proteome</keyword>
<sequence length="56" mass="6017">MEGPLSITTFRTSLLSTLSCVFVVVSKLPAGLGYRSGLDEPPPHPKGKREGRSWGC</sequence>
<feature type="compositionally biased region" description="Basic and acidic residues" evidence="1">
    <location>
        <begin position="37"/>
        <end position="56"/>
    </location>
</feature>
<feature type="region of interest" description="Disordered" evidence="1">
    <location>
        <begin position="33"/>
        <end position="56"/>
    </location>
</feature>
<evidence type="ECO:0000256" key="1">
    <source>
        <dbReference type="SAM" id="MobiDB-lite"/>
    </source>
</evidence>
<gene>
    <name evidence="2" type="ORF">CCACVL1_17242</name>
</gene>
<protein>
    <submittedName>
        <fullName evidence="2">Uncharacterized protein</fullName>
    </submittedName>
</protein>
<accession>A0A1R3HSY3</accession>
<reference evidence="2 3" key="1">
    <citation type="submission" date="2013-09" db="EMBL/GenBank/DDBJ databases">
        <title>Corchorus capsularis genome sequencing.</title>
        <authorList>
            <person name="Alam M."/>
            <person name="Haque M.S."/>
            <person name="Islam M.S."/>
            <person name="Emdad E.M."/>
            <person name="Islam M.M."/>
            <person name="Ahmed B."/>
            <person name="Halim A."/>
            <person name="Hossen Q.M.M."/>
            <person name="Hossain M.Z."/>
            <person name="Ahmed R."/>
            <person name="Khan M.M."/>
            <person name="Islam R."/>
            <person name="Rashid M.M."/>
            <person name="Khan S.A."/>
            <person name="Rahman M.S."/>
            <person name="Alam M."/>
        </authorList>
    </citation>
    <scope>NUCLEOTIDE SEQUENCE [LARGE SCALE GENOMIC DNA]</scope>
    <source>
        <strain evidence="3">cv. CVL-1</strain>
        <tissue evidence="2">Whole seedling</tissue>
    </source>
</reference>